<reference evidence="2 3" key="1">
    <citation type="journal article" date="2013" name="Proc. Natl. Acad. Sci. U.S.A.">
        <title>Genome of an arbuscular mycorrhizal fungus provides insight into the oldest plant symbiosis.</title>
        <authorList>
            <person name="Tisserant E."/>
            <person name="Malbreil M."/>
            <person name="Kuo A."/>
            <person name="Kohler A."/>
            <person name="Symeonidi A."/>
            <person name="Balestrini R."/>
            <person name="Charron P."/>
            <person name="Duensing N."/>
            <person name="Frei Dit Frey N."/>
            <person name="Gianinazzi-Pearson V."/>
            <person name="Gilbert L.B."/>
            <person name="Handa Y."/>
            <person name="Herr J.R."/>
            <person name="Hijri M."/>
            <person name="Koul R."/>
            <person name="Kawaguchi M."/>
            <person name="Krajinski F."/>
            <person name="Lammers P.J."/>
            <person name="Masclaux F.G."/>
            <person name="Murat C."/>
            <person name="Morin E."/>
            <person name="Ndikumana S."/>
            <person name="Pagni M."/>
            <person name="Petitpierre D."/>
            <person name="Requena N."/>
            <person name="Rosikiewicz P."/>
            <person name="Riley R."/>
            <person name="Saito K."/>
            <person name="San Clemente H."/>
            <person name="Shapiro H."/>
            <person name="van Tuinen D."/>
            <person name="Becard G."/>
            <person name="Bonfante P."/>
            <person name="Paszkowski U."/>
            <person name="Shachar-Hill Y.Y."/>
            <person name="Tuskan G.A."/>
            <person name="Young P.W."/>
            <person name="Sanders I.R."/>
            <person name="Henrissat B."/>
            <person name="Rensing S.A."/>
            <person name="Grigoriev I.V."/>
            <person name="Corradi N."/>
            <person name="Roux C."/>
            <person name="Martin F."/>
        </authorList>
    </citation>
    <scope>NUCLEOTIDE SEQUENCE [LARGE SCALE GENOMIC DNA]</scope>
    <source>
        <strain evidence="2 3">DAOM 197198</strain>
    </source>
</reference>
<gene>
    <name evidence="2" type="ORF">GLOIN_2v1560154</name>
</gene>
<dbReference type="Gene3D" id="3.10.20.90">
    <property type="entry name" value="Phosphatidylinositol 3-kinase Catalytic Subunit, Chain A, domain 1"/>
    <property type="match status" value="1"/>
</dbReference>
<dbReference type="SUPFAM" id="SSF54236">
    <property type="entry name" value="Ubiquitin-like"/>
    <property type="match status" value="1"/>
</dbReference>
<comment type="caution">
    <text evidence="2">The sequence shown here is derived from an EMBL/GenBank/DDBJ whole genome shotgun (WGS) entry which is preliminary data.</text>
</comment>
<dbReference type="InterPro" id="IPR019956">
    <property type="entry name" value="Ubiquitin_dom"/>
</dbReference>
<protein>
    <recommendedName>
        <fullName evidence="1">Ubiquitin-like domain-containing protein</fullName>
    </recommendedName>
</protein>
<dbReference type="EMBL" id="AUPC02000055">
    <property type="protein sequence ID" value="POG75927.1"/>
    <property type="molecule type" value="Genomic_DNA"/>
</dbReference>
<name>A0A2P4QE83_RHIID</name>
<reference evidence="2 3" key="2">
    <citation type="journal article" date="2018" name="New Phytol.">
        <title>High intraspecific genome diversity in the model arbuscular mycorrhizal symbiont Rhizophagus irregularis.</title>
        <authorList>
            <person name="Chen E.C.H."/>
            <person name="Morin E."/>
            <person name="Beaudet D."/>
            <person name="Noel J."/>
            <person name="Yildirir G."/>
            <person name="Ndikumana S."/>
            <person name="Charron P."/>
            <person name="St-Onge C."/>
            <person name="Giorgi J."/>
            <person name="Kruger M."/>
            <person name="Marton T."/>
            <person name="Ropars J."/>
            <person name="Grigoriev I.V."/>
            <person name="Hainaut M."/>
            <person name="Henrissat B."/>
            <person name="Roux C."/>
            <person name="Martin F."/>
            <person name="Corradi N."/>
        </authorList>
    </citation>
    <scope>NUCLEOTIDE SEQUENCE [LARGE SCALE GENOMIC DNA]</scope>
    <source>
        <strain evidence="2 3">DAOM 197198</strain>
    </source>
</reference>
<keyword evidence="3" id="KW-1185">Reference proteome</keyword>
<dbReference type="Pfam" id="PF00240">
    <property type="entry name" value="ubiquitin"/>
    <property type="match status" value="1"/>
</dbReference>
<dbReference type="AlphaFoldDB" id="A0A2P4QE83"/>
<organism evidence="2 3">
    <name type="scientific">Rhizophagus irregularis (strain DAOM 181602 / DAOM 197198 / MUCL 43194)</name>
    <name type="common">Arbuscular mycorrhizal fungus</name>
    <name type="synonym">Glomus intraradices</name>
    <dbReference type="NCBI Taxonomy" id="747089"/>
    <lineage>
        <taxon>Eukaryota</taxon>
        <taxon>Fungi</taxon>
        <taxon>Fungi incertae sedis</taxon>
        <taxon>Mucoromycota</taxon>
        <taxon>Glomeromycotina</taxon>
        <taxon>Glomeromycetes</taxon>
        <taxon>Glomerales</taxon>
        <taxon>Glomeraceae</taxon>
        <taxon>Rhizophagus</taxon>
    </lineage>
</organism>
<dbReference type="PROSITE" id="PS50053">
    <property type="entry name" value="UBIQUITIN_2"/>
    <property type="match status" value="1"/>
</dbReference>
<sequence>DKEGVPIDQQILICSGKVVEGKITLRDYKIQYGYTLYLLILSDGGTYGLFIHP</sequence>
<feature type="non-terminal residue" evidence="2">
    <location>
        <position position="53"/>
    </location>
</feature>
<dbReference type="Proteomes" id="UP000018888">
    <property type="component" value="Unassembled WGS sequence"/>
</dbReference>
<evidence type="ECO:0000313" key="2">
    <source>
        <dbReference type="EMBL" id="POG75927.1"/>
    </source>
</evidence>
<feature type="non-terminal residue" evidence="2">
    <location>
        <position position="1"/>
    </location>
</feature>
<accession>A0A2P4QE83</accession>
<dbReference type="PRINTS" id="PR00348">
    <property type="entry name" value="UBIQUITIN"/>
</dbReference>
<evidence type="ECO:0000313" key="3">
    <source>
        <dbReference type="Proteomes" id="UP000018888"/>
    </source>
</evidence>
<evidence type="ECO:0000259" key="1">
    <source>
        <dbReference type="PROSITE" id="PS50053"/>
    </source>
</evidence>
<feature type="domain" description="Ubiquitin-like" evidence="1">
    <location>
        <begin position="1"/>
        <end position="45"/>
    </location>
</feature>
<dbReference type="InterPro" id="IPR000626">
    <property type="entry name" value="Ubiquitin-like_dom"/>
</dbReference>
<proteinExistence type="predicted"/>
<dbReference type="InterPro" id="IPR029071">
    <property type="entry name" value="Ubiquitin-like_domsf"/>
</dbReference>